<dbReference type="SUPFAM" id="SSF82689">
    <property type="entry name" value="Mechanosensitive channel protein MscS (YggB), C-terminal domain"/>
    <property type="match status" value="1"/>
</dbReference>
<dbReference type="SUPFAM" id="SSF82861">
    <property type="entry name" value="Mechanosensitive channel protein MscS (YggB), transmembrane region"/>
    <property type="match status" value="1"/>
</dbReference>
<evidence type="ECO:0000313" key="11">
    <source>
        <dbReference type="Proteomes" id="UP000019335"/>
    </source>
</evidence>
<evidence type="ECO:0000256" key="7">
    <source>
        <dbReference type="SAM" id="MobiDB-lite"/>
    </source>
</evidence>
<dbReference type="InterPro" id="IPR023408">
    <property type="entry name" value="MscS_beta-dom_sf"/>
</dbReference>
<dbReference type="InterPro" id="IPR011066">
    <property type="entry name" value="MscS_channel_C_sf"/>
</dbReference>
<feature type="transmembrane region" description="Helical" evidence="8">
    <location>
        <begin position="257"/>
        <end position="279"/>
    </location>
</feature>
<evidence type="ECO:0000313" key="10">
    <source>
        <dbReference type="EMBL" id="EWM30349.1"/>
    </source>
</evidence>
<dbReference type="InterPro" id="IPR011014">
    <property type="entry name" value="MscS_channel_TM-2"/>
</dbReference>
<feature type="transmembrane region" description="Helical" evidence="8">
    <location>
        <begin position="333"/>
        <end position="351"/>
    </location>
</feature>
<evidence type="ECO:0000256" key="3">
    <source>
        <dbReference type="ARBA" id="ARBA00022475"/>
    </source>
</evidence>
<keyword evidence="3" id="KW-1003">Cell membrane</keyword>
<protein>
    <submittedName>
        <fullName evidence="10">Small-conductance mechanosensitive channel</fullName>
    </submittedName>
</protein>
<reference evidence="10 11" key="1">
    <citation type="journal article" date="2014" name="Mol. Plant">
        <title>Chromosome Scale Genome Assembly and Transcriptome Profiling of Nannochloropsis gaditana in Nitrogen Depletion.</title>
        <authorList>
            <person name="Corteggiani Carpinelli E."/>
            <person name="Telatin A."/>
            <person name="Vitulo N."/>
            <person name="Forcato C."/>
            <person name="D'Angelo M."/>
            <person name="Schiavon R."/>
            <person name="Vezzi A."/>
            <person name="Giacometti G.M."/>
            <person name="Morosinotto T."/>
            <person name="Valle G."/>
        </authorList>
    </citation>
    <scope>NUCLEOTIDE SEQUENCE [LARGE SCALE GENOMIC DNA]</scope>
    <source>
        <strain evidence="10 11">B-31</strain>
    </source>
</reference>
<dbReference type="GO" id="GO:0005886">
    <property type="term" value="C:plasma membrane"/>
    <property type="evidence" value="ECO:0007669"/>
    <property type="project" value="UniProtKB-SubCell"/>
</dbReference>
<dbReference type="SUPFAM" id="SSF50182">
    <property type="entry name" value="Sm-like ribonucleoproteins"/>
    <property type="match status" value="1"/>
</dbReference>
<dbReference type="PANTHER" id="PTHR30566">
    <property type="entry name" value="YNAI-RELATED MECHANOSENSITIVE ION CHANNEL"/>
    <property type="match status" value="1"/>
</dbReference>
<evidence type="ECO:0000256" key="5">
    <source>
        <dbReference type="ARBA" id="ARBA00022989"/>
    </source>
</evidence>
<organism evidence="10 11">
    <name type="scientific">Nannochloropsis gaditana</name>
    <dbReference type="NCBI Taxonomy" id="72520"/>
    <lineage>
        <taxon>Eukaryota</taxon>
        <taxon>Sar</taxon>
        <taxon>Stramenopiles</taxon>
        <taxon>Ochrophyta</taxon>
        <taxon>Eustigmatophyceae</taxon>
        <taxon>Eustigmatales</taxon>
        <taxon>Monodopsidaceae</taxon>
        <taxon>Nannochloropsis</taxon>
    </lineage>
</organism>
<evidence type="ECO:0000256" key="4">
    <source>
        <dbReference type="ARBA" id="ARBA00022692"/>
    </source>
</evidence>
<evidence type="ECO:0000256" key="8">
    <source>
        <dbReference type="SAM" id="Phobius"/>
    </source>
</evidence>
<dbReference type="Proteomes" id="UP000019335">
    <property type="component" value="Chromosome 1"/>
</dbReference>
<comment type="caution">
    <text evidence="10">The sequence shown here is derived from an EMBL/GenBank/DDBJ whole genome shotgun (WGS) entry which is preliminary data.</text>
</comment>
<evidence type="ECO:0000259" key="9">
    <source>
        <dbReference type="Pfam" id="PF00924"/>
    </source>
</evidence>
<keyword evidence="11" id="KW-1185">Reference proteome</keyword>
<evidence type="ECO:0000256" key="6">
    <source>
        <dbReference type="ARBA" id="ARBA00023136"/>
    </source>
</evidence>
<evidence type="ECO:0000256" key="2">
    <source>
        <dbReference type="ARBA" id="ARBA00008017"/>
    </source>
</evidence>
<dbReference type="Gene3D" id="1.10.287.1260">
    <property type="match status" value="1"/>
</dbReference>
<keyword evidence="5 8" id="KW-1133">Transmembrane helix</keyword>
<feature type="region of interest" description="Disordered" evidence="7">
    <location>
        <begin position="572"/>
        <end position="640"/>
    </location>
</feature>
<dbReference type="PANTHER" id="PTHR30566:SF5">
    <property type="entry name" value="MECHANOSENSITIVE ION CHANNEL PROTEIN 1, MITOCHONDRIAL-RELATED"/>
    <property type="match status" value="1"/>
</dbReference>
<keyword evidence="6 8" id="KW-0472">Membrane</keyword>
<feature type="compositionally biased region" description="Low complexity" evidence="7">
    <location>
        <begin position="697"/>
        <end position="706"/>
    </location>
</feature>
<feature type="domain" description="Mechanosensitive ion channel MscS" evidence="9">
    <location>
        <begin position="375"/>
        <end position="445"/>
    </location>
</feature>
<evidence type="ECO:0000256" key="1">
    <source>
        <dbReference type="ARBA" id="ARBA00004651"/>
    </source>
</evidence>
<feature type="compositionally biased region" description="Pro residues" evidence="7">
    <location>
        <begin position="661"/>
        <end position="672"/>
    </location>
</feature>
<dbReference type="OrthoDB" id="204845at2759"/>
<dbReference type="InterPro" id="IPR010920">
    <property type="entry name" value="LSM_dom_sf"/>
</dbReference>
<dbReference type="GO" id="GO:0055085">
    <property type="term" value="P:transmembrane transport"/>
    <property type="evidence" value="ECO:0007669"/>
    <property type="project" value="InterPro"/>
</dbReference>
<comment type="similarity">
    <text evidence="2">Belongs to the MscS (TC 1.A.23) family.</text>
</comment>
<feature type="compositionally biased region" description="Low complexity" evidence="7">
    <location>
        <begin position="673"/>
        <end position="688"/>
    </location>
</feature>
<comment type="subcellular location">
    <subcellularLocation>
        <location evidence="1">Cell membrane</location>
        <topology evidence="1">Multi-pass membrane protein</topology>
    </subcellularLocation>
</comment>
<dbReference type="AlphaFoldDB" id="W7UBI9"/>
<dbReference type="InterPro" id="IPR006685">
    <property type="entry name" value="MscS_channel_2nd"/>
</dbReference>
<dbReference type="EMBL" id="AZIL01000038">
    <property type="protein sequence ID" value="EWM30349.1"/>
    <property type="molecule type" value="Genomic_DNA"/>
</dbReference>
<proteinExistence type="inferred from homology"/>
<gene>
    <name evidence="10" type="primary">MscS</name>
    <name evidence="10" type="ORF">Naga_100003g132</name>
</gene>
<dbReference type="Pfam" id="PF00924">
    <property type="entry name" value="MS_channel_2nd"/>
    <property type="match status" value="1"/>
</dbReference>
<dbReference type="Gene3D" id="2.30.30.60">
    <property type="match status" value="1"/>
</dbReference>
<accession>W7UBI9</accession>
<sequence>MILRKSDENSTAGCGNSSATYVLSQNSDRRLSCALWSQSNAGQGICSAQDRVEGLCPPSSSQVHVATRHRSPPFLPCAWKKPSSHTLLAVLILLAVETAPSSGQSAPPTFACYPPHLHHRVSPICRHLVRHCGPSRPIRWSSMRIDWFSGPKIAEPVPRKGALSSLVLDPVRRAVELFPNSKGVIDQVWTMLPLALRALINPSDLLLFVTTRLLYRKACRALHAFHHFLWKRAGIMDEPRVYEDSVLGFMEPKLGTLTSFIGVTYVINVVLSLLIDIGWRVRADSARLMASLLYIAYGAYFVNEVKKEYLTTWVPSLQEDRRRSYIIDRSSSVVLWILAIFSCIECISAFLKIPLSSTLAFGGIGGLAFGLASKDVVSNFFGGVMLLFTEPFTPGDMVSFTTRGTHYEGKVERVGFYQTRLRGRDTRPTYVPNSVFVDTMVTNMDRITHRRFEASFSLRFQDFETLPEVILEIKKALRVLPKVDVLSPFRVHFTQFGSYCLSLTASCYFATKSLDEYLYLQQLALMEITRVVTECGCRFAYPTTHLDLVSKELGQSLITGVVDYQNELEQVAASGGGGGDRGSNTNNADSMKGAGQQGDFSVGFNVPPNPINPLNSGGGNSVPGPGEDNSGSPGPRPTRGVRVMQNMRADDDNVMTTSVMPGPPFPPPPPPSSTQHSSQSSSVPENSSRGPFPPPVSAASPSGPYADLSQDAVVA</sequence>
<name>W7UBI9_9STRA</name>
<feature type="region of interest" description="Disordered" evidence="7">
    <location>
        <begin position="653"/>
        <end position="715"/>
    </location>
</feature>
<keyword evidence="4 8" id="KW-0812">Transmembrane</keyword>